<protein>
    <recommendedName>
        <fullName evidence="3">Alpha/beta hydrolase family protein</fullName>
    </recommendedName>
</protein>
<evidence type="ECO:0000313" key="1">
    <source>
        <dbReference type="EMBL" id="SEB50936.1"/>
    </source>
</evidence>
<dbReference type="PANTHER" id="PTHR15394">
    <property type="entry name" value="SERINE HYDROLASE RBBP9"/>
    <property type="match status" value="1"/>
</dbReference>
<dbReference type="SUPFAM" id="SSF53474">
    <property type="entry name" value="alpha/beta-Hydrolases"/>
    <property type="match status" value="1"/>
</dbReference>
<evidence type="ECO:0008006" key="3">
    <source>
        <dbReference type="Google" id="ProtNLM"/>
    </source>
</evidence>
<dbReference type="Proteomes" id="UP000199183">
    <property type="component" value="Unassembled WGS sequence"/>
</dbReference>
<dbReference type="OrthoDB" id="9804993at2"/>
<gene>
    <name evidence="1" type="ORF">SAMN04489806_0911</name>
</gene>
<dbReference type="Gene3D" id="3.40.50.1820">
    <property type="entry name" value="alpha/beta hydrolase"/>
    <property type="match status" value="1"/>
</dbReference>
<proteinExistence type="predicted"/>
<reference evidence="1 2" key="1">
    <citation type="submission" date="2016-10" db="EMBL/GenBank/DDBJ databases">
        <authorList>
            <person name="de Groot N.N."/>
        </authorList>
    </citation>
    <scope>NUCLEOTIDE SEQUENCE [LARGE SCALE GENOMIC DNA]</scope>
    <source>
        <strain evidence="1 2">DSM 21799</strain>
    </source>
</reference>
<dbReference type="PANTHER" id="PTHR15394:SF3">
    <property type="entry name" value="SERINE HYDROLASE RBBP9"/>
    <property type="match status" value="1"/>
</dbReference>
<dbReference type="AlphaFoldDB" id="A0A1H4JY47"/>
<sequence length="190" mass="20834">MSRLRIVVAHGYLANPQMHWFPWLREHYARTLGDDVVRVPALPNSTDPELEPWVSTLAEAIGEVDDDTILIGHSLGSITTLRVLDRMPRPWSLRGLILVAGFAEPLPNLPKLDPFTAEPVDFEAIIAGARQRHVVGSDNDTTVAPPITARLAQHLAAPLTIIPDGGHFVQRQGCRSIPELLPIIDGMLDG</sequence>
<name>A0A1H4JY47_9MICO</name>
<dbReference type="Pfam" id="PF06821">
    <property type="entry name" value="Ser_hydrolase"/>
    <property type="match status" value="1"/>
</dbReference>
<dbReference type="InterPro" id="IPR029058">
    <property type="entry name" value="AB_hydrolase_fold"/>
</dbReference>
<dbReference type="EMBL" id="FNRY01000001">
    <property type="protein sequence ID" value="SEB50936.1"/>
    <property type="molecule type" value="Genomic_DNA"/>
</dbReference>
<dbReference type="STRING" id="640635.SAMN04489806_0911"/>
<organism evidence="1 2">
    <name type="scientific">Paramicrobacterium humi</name>
    <dbReference type="NCBI Taxonomy" id="640635"/>
    <lineage>
        <taxon>Bacteria</taxon>
        <taxon>Bacillati</taxon>
        <taxon>Actinomycetota</taxon>
        <taxon>Actinomycetes</taxon>
        <taxon>Micrococcales</taxon>
        <taxon>Microbacteriaceae</taxon>
        <taxon>Paramicrobacterium</taxon>
    </lineage>
</organism>
<evidence type="ECO:0000313" key="2">
    <source>
        <dbReference type="Proteomes" id="UP000199183"/>
    </source>
</evidence>
<accession>A0A1H4JY47</accession>
<dbReference type="InterPro" id="IPR010662">
    <property type="entry name" value="RBBP9/YdeN"/>
</dbReference>
<keyword evidence="2" id="KW-1185">Reference proteome</keyword>
<dbReference type="GO" id="GO:0016787">
    <property type="term" value="F:hydrolase activity"/>
    <property type="evidence" value="ECO:0007669"/>
    <property type="project" value="InterPro"/>
</dbReference>
<dbReference type="RefSeq" id="WP_091180470.1">
    <property type="nucleotide sequence ID" value="NZ_FNRY01000001.1"/>
</dbReference>